<gene>
    <name evidence="6" type="ORF">FHS00_002642</name>
</gene>
<comment type="caution">
    <text evidence="6">The sequence shown here is derived from an EMBL/GenBank/DDBJ whole genome shotgun (WGS) entry which is preliminary data.</text>
</comment>
<evidence type="ECO:0000313" key="6">
    <source>
        <dbReference type="EMBL" id="MBB3713041.1"/>
    </source>
</evidence>
<dbReference type="PANTHER" id="PTHR30146">
    <property type="entry name" value="LACI-RELATED TRANSCRIPTIONAL REPRESSOR"/>
    <property type="match status" value="1"/>
</dbReference>
<dbReference type="Gene3D" id="1.10.260.40">
    <property type="entry name" value="lambda repressor-like DNA-binding domains"/>
    <property type="match status" value="1"/>
</dbReference>
<reference evidence="6 7" key="1">
    <citation type="submission" date="2020-08" db="EMBL/GenBank/DDBJ databases">
        <title>Genomic Encyclopedia of Type Strains, Phase III (KMG-III): the genomes of soil and plant-associated and newly described type strains.</title>
        <authorList>
            <person name="Whitman W."/>
        </authorList>
    </citation>
    <scope>NUCLEOTIDE SEQUENCE [LARGE SCALE GENOMIC DNA]</scope>
    <source>
        <strain evidence="6 7">CECT 8572</strain>
    </source>
</reference>
<evidence type="ECO:0000259" key="4">
    <source>
        <dbReference type="PROSITE" id="PS50932"/>
    </source>
</evidence>
<dbReference type="PANTHER" id="PTHR30146:SF109">
    <property type="entry name" value="HTH-TYPE TRANSCRIPTIONAL REGULATOR GALS"/>
    <property type="match status" value="1"/>
</dbReference>
<dbReference type="CDD" id="cd01392">
    <property type="entry name" value="HTH_LacI"/>
    <property type="match status" value="1"/>
</dbReference>
<dbReference type="CDD" id="cd06267">
    <property type="entry name" value="PBP1_LacI_sugar_binding-like"/>
    <property type="match status" value="1"/>
</dbReference>
<dbReference type="GO" id="GO:0003677">
    <property type="term" value="F:DNA binding"/>
    <property type="evidence" value="ECO:0007669"/>
    <property type="project" value="UniProtKB-KW"/>
</dbReference>
<dbReference type="RefSeq" id="WP_246391320.1">
    <property type="nucleotide sequence ID" value="NZ_JACIBX010000010.1"/>
</dbReference>
<name>A0ABR6HR63_9RHOB</name>
<dbReference type="Pfam" id="PF13407">
    <property type="entry name" value="Peripla_BP_4"/>
    <property type="match status" value="1"/>
</dbReference>
<evidence type="ECO:0000256" key="1">
    <source>
        <dbReference type="ARBA" id="ARBA00023015"/>
    </source>
</evidence>
<dbReference type="EMBL" id="JACIBX010000010">
    <property type="protein sequence ID" value="MBB3713041.1"/>
    <property type="molecule type" value="Genomic_DNA"/>
</dbReference>
<keyword evidence="2 6" id="KW-0238">DNA-binding</keyword>
<keyword evidence="1" id="KW-0805">Transcription regulation</keyword>
<dbReference type="InterPro" id="IPR001387">
    <property type="entry name" value="Cro/C1-type_HTH"/>
</dbReference>
<dbReference type="PROSITE" id="PS50943">
    <property type="entry name" value="HTH_CROC1"/>
    <property type="match status" value="1"/>
</dbReference>
<sequence>MMLLLRSLARASMTFRPGMGAAKDGGRRAMRKPKINTMEELSSAISVSRPTLSRYFQDPESVRSSTRTKIETALQRVDYVPNFFATRMNRKATGLIGVIIPYLNDLFYTSLLEAIERAAIAADYTVITQSSHGDAALEARAVEKLLSMNADGAIVAPLGASSDPAAIERLSANLPLVFVDSRPISMPDNADFVGTDNRQSIRLIVEYLCRTGPAPVFLRMPRLNSNSQEREAAYLREMERLGHEPAFVEAGGQQDSWDFEGFAYELLDRHFSHGTYTKATILCANDRLAIGAIRAANRHRLFRPDAREAPALRIAGHDDHPLSRYMTPPLTTVSQDAPAIANAAMRMLMQRVRADAPRDASAMEQTFEAALRLRDSA</sequence>
<feature type="domain" description="HTH lacI-type" evidence="4">
    <location>
        <begin position="47"/>
        <end position="90"/>
    </location>
</feature>
<organism evidence="6 7">
    <name type="scientific">Limimaricola variabilis</name>
    <dbReference type="NCBI Taxonomy" id="1492771"/>
    <lineage>
        <taxon>Bacteria</taxon>
        <taxon>Pseudomonadati</taxon>
        <taxon>Pseudomonadota</taxon>
        <taxon>Alphaproteobacteria</taxon>
        <taxon>Rhodobacterales</taxon>
        <taxon>Paracoccaceae</taxon>
        <taxon>Limimaricola</taxon>
    </lineage>
</organism>
<keyword evidence="7" id="KW-1185">Reference proteome</keyword>
<dbReference type="Proteomes" id="UP000576152">
    <property type="component" value="Unassembled WGS sequence"/>
</dbReference>
<dbReference type="InterPro" id="IPR000843">
    <property type="entry name" value="HTH_LacI"/>
</dbReference>
<dbReference type="InterPro" id="IPR028082">
    <property type="entry name" value="Peripla_BP_I"/>
</dbReference>
<dbReference type="InterPro" id="IPR010982">
    <property type="entry name" value="Lambda_DNA-bd_dom_sf"/>
</dbReference>
<dbReference type="SUPFAM" id="SSF47413">
    <property type="entry name" value="lambda repressor-like DNA-binding domains"/>
    <property type="match status" value="1"/>
</dbReference>
<dbReference type="PROSITE" id="PS50932">
    <property type="entry name" value="HTH_LACI_2"/>
    <property type="match status" value="1"/>
</dbReference>
<evidence type="ECO:0000259" key="5">
    <source>
        <dbReference type="PROSITE" id="PS50943"/>
    </source>
</evidence>
<evidence type="ECO:0000256" key="2">
    <source>
        <dbReference type="ARBA" id="ARBA00023125"/>
    </source>
</evidence>
<accession>A0ABR6HR63</accession>
<protein>
    <submittedName>
        <fullName evidence="6">DNA-binding LacI/PurR family transcriptional regulator</fullName>
    </submittedName>
</protein>
<dbReference type="InterPro" id="IPR025997">
    <property type="entry name" value="SBP_2_dom"/>
</dbReference>
<dbReference type="Gene3D" id="3.40.50.2300">
    <property type="match status" value="2"/>
</dbReference>
<dbReference type="Pfam" id="PF00356">
    <property type="entry name" value="LacI"/>
    <property type="match status" value="1"/>
</dbReference>
<dbReference type="SUPFAM" id="SSF53822">
    <property type="entry name" value="Periplasmic binding protein-like I"/>
    <property type="match status" value="1"/>
</dbReference>
<evidence type="ECO:0000256" key="3">
    <source>
        <dbReference type="ARBA" id="ARBA00023163"/>
    </source>
</evidence>
<dbReference type="SMART" id="SM00354">
    <property type="entry name" value="HTH_LACI"/>
    <property type="match status" value="1"/>
</dbReference>
<feature type="domain" description="HTH cro/C1-type" evidence="5">
    <location>
        <begin position="37"/>
        <end position="80"/>
    </location>
</feature>
<evidence type="ECO:0000313" key="7">
    <source>
        <dbReference type="Proteomes" id="UP000576152"/>
    </source>
</evidence>
<keyword evidence="3" id="KW-0804">Transcription</keyword>
<proteinExistence type="predicted"/>